<evidence type="ECO:0000313" key="3">
    <source>
        <dbReference type="EMBL" id="MBD8506000.1"/>
    </source>
</evidence>
<dbReference type="AlphaFoldDB" id="A0A927PKG6"/>
<evidence type="ECO:0000313" key="4">
    <source>
        <dbReference type="Proteomes" id="UP000642993"/>
    </source>
</evidence>
<proteinExistence type="inferred from homology"/>
<accession>A0A927PKG6</accession>
<dbReference type="Pfam" id="PF03816">
    <property type="entry name" value="LytR_cpsA_psr"/>
    <property type="match status" value="1"/>
</dbReference>
<gene>
    <name evidence="3" type="ORF">HT102_05825</name>
</gene>
<dbReference type="Gene3D" id="3.40.630.190">
    <property type="entry name" value="LCP protein"/>
    <property type="match status" value="1"/>
</dbReference>
<dbReference type="Proteomes" id="UP000642993">
    <property type="component" value="Unassembled WGS sequence"/>
</dbReference>
<dbReference type="InterPro" id="IPR004474">
    <property type="entry name" value="LytR_CpsA_psr"/>
</dbReference>
<dbReference type="PANTHER" id="PTHR33392:SF6">
    <property type="entry name" value="POLYISOPRENYL-TEICHOIC ACID--PEPTIDOGLYCAN TEICHOIC ACID TRANSFERASE TAGU"/>
    <property type="match status" value="1"/>
</dbReference>
<dbReference type="NCBIfam" id="TIGR00350">
    <property type="entry name" value="lytR_cpsA_psr"/>
    <property type="match status" value="1"/>
</dbReference>
<sequence>MIRSRKGLAILAIALIVSAMAGALIARFALDRALGGFERIDGVFADLDEESRPPGPPANTDDDAPTFFLIMGTDARAAGPTTGDSATASEGSARTDTIMLARVDGSSDRTHLVSIPRDSWVDVPGHGMNKINAAYAFGGPSLLIQTVEQLTGIRLDHFAIVDFFGFEAVTDALGGVTVTVPFDTTYHGREFRAGPQRMDGEEALAYVRQRENLPRGDFDRVQLQQSYLAGMLRSVKEDVSLIDFTTARRFIDAVQESVTLDDTLTTPRMLQLAWQLRGIDTSSLVFLTAPYSGTGFEGDQSVVYFDLDAANGLWTGLVEGTVDARLGDYQQFLYTSN</sequence>
<dbReference type="EMBL" id="JACYWE010000003">
    <property type="protein sequence ID" value="MBD8506000.1"/>
    <property type="molecule type" value="Genomic_DNA"/>
</dbReference>
<comment type="similarity">
    <text evidence="1">Belongs to the LytR/CpsA/Psr (LCP) family.</text>
</comment>
<dbReference type="RefSeq" id="WP_192038487.1">
    <property type="nucleotide sequence ID" value="NZ_JACYWE010000003.1"/>
</dbReference>
<keyword evidence="4" id="KW-1185">Reference proteome</keyword>
<dbReference type="PANTHER" id="PTHR33392">
    <property type="entry name" value="POLYISOPRENYL-TEICHOIC ACID--PEPTIDOGLYCAN TEICHOIC ACID TRANSFERASE TAGU"/>
    <property type="match status" value="1"/>
</dbReference>
<organism evidence="3 4">
    <name type="scientific">Lolliginicoccus lacisalsi</name>
    <dbReference type="NCBI Taxonomy" id="2742202"/>
    <lineage>
        <taxon>Bacteria</taxon>
        <taxon>Bacillati</taxon>
        <taxon>Actinomycetota</taxon>
        <taxon>Actinomycetes</taxon>
        <taxon>Mycobacteriales</taxon>
        <taxon>Hoyosellaceae</taxon>
        <taxon>Lolliginicoccus</taxon>
    </lineage>
</organism>
<comment type="caution">
    <text evidence="3">The sequence shown here is derived from an EMBL/GenBank/DDBJ whole genome shotgun (WGS) entry which is preliminary data.</text>
</comment>
<reference evidence="3" key="1">
    <citation type="submission" date="2020-09" db="EMBL/GenBank/DDBJ databases">
        <title>Hoyosella lacisalsi sp. nov., a halotolerant actinobacterium isolated from soil of Lake Gudzhirganskoe.</title>
        <authorList>
            <person name="Yang Q."/>
            <person name="Guo P.Y."/>
            <person name="Liu S.W."/>
            <person name="Li F.N."/>
            <person name="Sun C.H."/>
        </authorList>
    </citation>
    <scope>NUCLEOTIDE SEQUENCE</scope>
    <source>
        <strain evidence="3">G463</strain>
    </source>
</reference>
<protein>
    <submittedName>
        <fullName evidence="3">LCP family protein</fullName>
    </submittedName>
</protein>
<name>A0A927PKG6_9ACTN</name>
<dbReference type="InterPro" id="IPR050922">
    <property type="entry name" value="LytR/CpsA/Psr_CW_biosynth"/>
</dbReference>
<evidence type="ECO:0000259" key="2">
    <source>
        <dbReference type="Pfam" id="PF03816"/>
    </source>
</evidence>
<evidence type="ECO:0000256" key="1">
    <source>
        <dbReference type="ARBA" id="ARBA00006068"/>
    </source>
</evidence>
<feature type="domain" description="Cell envelope-related transcriptional attenuator" evidence="2">
    <location>
        <begin position="94"/>
        <end position="236"/>
    </location>
</feature>